<dbReference type="EnsemblProtists" id="EKX47339">
    <property type="protein sequence ID" value="EKX47339"/>
    <property type="gene ID" value="GUITHDRAFT_137520"/>
</dbReference>
<dbReference type="GeneID" id="17303952"/>
<feature type="transmembrane region" description="Helical" evidence="1">
    <location>
        <begin position="1771"/>
        <end position="1798"/>
    </location>
</feature>
<dbReference type="KEGG" id="gtt:GUITHDRAFT_137520"/>
<feature type="transmembrane region" description="Helical" evidence="1">
    <location>
        <begin position="1995"/>
        <end position="2014"/>
    </location>
</feature>
<feature type="transmembrane region" description="Helical" evidence="1">
    <location>
        <begin position="1929"/>
        <end position="1949"/>
    </location>
</feature>
<protein>
    <submittedName>
        <fullName evidence="2 3">Uncharacterized protein</fullName>
    </submittedName>
</protein>
<feature type="transmembrane region" description="Helical" evidence="1">
    <location>
        <begin position="2103"/>
        <end position="2122"/>
    </location>
</feature>
<dbReference type="RefSeq" id="XP_005834319.1">
    <property type="nucleotide sequence ID" value="XM_005834262.1"/>
</dbReference>
<reference evidence="3" key="3">
    <citation type="submission" date="2016-03" db="UniProtKB">
        <authorList>
            <consortium name="EnsemblProtists"/>
        </authorList>
    </citation>
    <scope>IDENTIFICATION</scope>
</reference>
<evidence type="ECO:0000313" key="2">
    <source>
        <dbReference type="EMBL" id="EKX47339.1"/>
    </source>
</evidence>
<feature type="transmembrane region" description="Helical" evidence="1">
    <location>
        <begin position="2066"/>
        <end position="2091"/>
    </location>
</feature>
<feature type="transmembrane region" description="Helical" evidence="1">
    <location>
        <begin position="1961"/>
        <end position="1989"/>
    </location>
</feature>
<dbReference type="HOGENOM" id="CLU_231373_0_0_1"/>
<feature type="transmembrane region" description="Helical" evidence="1">
    <location>
        <begin position="1871"/>
        <end position="1891"/>
    </location>
</feature>
<evidence type="ECO:0000256" key="1">
    <source>
        <dbReference type="SAM" id="Phobius"/>
    </source>
</evidence>
<reference evidence="2 4" key="1">
    <citation type="journal article" date="2012" name="Nature">
        <title>Algal genomes reveal evolutionary mosaicism and the fate of nucleomorphs.</title>
        <authorList>
            <consortium name="DOE Joint Genome Institute"/>
            <person name="Curtis B.A."/>
            <person name="Tanifuji G."/>
            <person name="Burki F."/>
            <person name="Gruber A."/>
            <person name="Irimia M."/>
            <person name="Maruyama S."/>
            <person name="Arias M.C."/>
            <person name="Ball S.G."/>
            <person name="Gile G.H."/>
            <person name="Hirakawa Y."/>
            <person name="Hopkins J.F."/>
            <person name="Kuo A."/>
            <person name="Rensing S.A."/>
            <person name="Schmutz J."/>
            <person name="Symeonidi A."/>
            <person name="Elias M."/>
            <person name="Eveleigh R.J."/>
            <person name="Herman E.K."/>
            <person name="Klute M.J."/>
            <person name="Nakayama T."/>
            <person name="Obornik M."/>
            <person name="Reyes-Prieto A."/>
            <person name="Armbrust E.V."/>
            <person name="Aves S.J."/>
            <person name="Beiko R.G."/>
            <person name="Coutinho P."/>
            <person name="Dacks J.B."/>
            <person name="Durnford D.G."/>
            <person name="Fast N.M."/>
            <person name="Green B.R."/>
            <person name="Grisdale C.J."/>
            <person name="Hempel F."/>
            <person name="Henrissat B."/>
            <person name="Hoppner M.P."/>
            <person name="Ishida K."/>
            <person name="Kim E."/>
            <person name="Koreny L."/>
            <person name="Kroth P.G."/>
            <person name="Liu Y."/>
            <person name="Malik S.B."/>
            <person name="Maier U.G."/>
            <person name="McRose D."/>
            <person name="Mock T."/>
            <person name="Neilson J.A."/>
            <person name="Onodera N.T."/>
            <person name="Poole A.M."/>
            <person name="Pritham E.J."/>
            <person name="Richards T.A."/>
            <person name="Rocap G."/>
            <person name="Roy S.W."/>
            <person name="Sarai C."/>
            <person name="Schaack S."/>
            <person name="Shirato S."/>
            <person name="Slamovits C.H."/>
            <person name="Spencer D.F."/>
            <person name="Suzuki S."/>
            <person name="Worden A.Z."/>
            <person name="Zauner S."/>
            <person name="Barry K."/>
            <person name="Bell C."/>
            <person name="Bharti A.K."/>
            <person name="Crow J.A."/>
            <person name="Grimwood J."/>
            <person name="Kramer R."/>
            <person name="Lindquist E."/>
            <person name="Lucas S."/>
            <person name="Salamov A."/>
            <person name="McFadden G.I."/>
            <person name="Lane C.E."/>
            <person name="Keeling P.J."/>
            <person name="Gray M.W."/>
            <person name="Grigoriev I.V."/>
            <person name="Archibald J.M."/>
        </authorList>
    </citation>
    <scope>NUCLEOTIDE SEQUENCE</scope>
    <source>
        <strain evidence="2 4">CCMP2712</strain>
    </source>
</reference>
<keyword evidence="1" id="KW-0812">Transmembrane</keyword>
<evidence type="ECO:0000313" key="4">
    <source>
        <dbReference type="Proteomes" id="UP000011087"/>
    </source>
</evidence>
<proteinExistence type="predicted"/>
<feature type="transmembrane region" description="Helical" evidence="1">
    <location>
        <begin position="1113"/>
        <end position="1134"/>
    </location>
</feature>
<accession>L1JGT0</accession>
<dbReference type="EMBL" id="JH992990">
    <property type="protein sequence ID" value="EKX47339.1"/>
    <property type="molecule type" value="Genomic_DNA"/>
</dbReference>
<gene>
    <name evidence="2" type="ORF">GUITHDRAFT_137520</name>
</gene>
<name>L1JGT0_GUITC</name>
<evidence type="ECO:0000313" key="3">
    <source>
        <dbReference type="EnsemblProtists" id="EKX47339"/>
    </source>
</evidence>
<sequence>MANLNDLNNALKVFSHSLKYTLGVNSLMSSSSVKYFNTQTNGQLELIEIFASDQGYTSYDGFAKVSTSNVSITIVAVNNAPYFLLLQPELSMQEGQQGNASAVSVHDVDVNEKITSNLALRNWMSNSSSSVYINQSQIGLHSKFVAGKHKYYKVCEYSNLGEAACPTGKEQGCVCQETVESSVVLYVNRSLQSQGFVDALPKAINSLDSSEISLFGPLSDVNLALNSIEYIANPYFSRLYRPPVSQRDPATFVLGADTLDVLSITANDLGNSGGGVYDPRTASISVPIRVHAVNHPPKANGPTVVEAMEDIPQNFVASVTGSQSGSQFVSPGFYITDPDSQDYLYDQMKLYLNETYLQGEGKNEIEYLVWNQERRGLYNIFYDSQGNVVSSGPVFGNGCQFQPQCSDGTKLVSQDTKYGFIPNQAYGPIYPQRATMPMSCGLCLDITGNKFISIKGTLVALNKALSLVTYLPDPNFNTEFGSSETIKFSVNDNGARGDYPPGSKFANINPLEDAHQVDVVVKAVDDRPLIGRRVMSNLTVKHFDGGKSPDTIVQDYAILPINNSINALCFSLSPTSTEYWTHCRPGLREYIDIDEDTRFYITPDFLWIYDVDSQEALEVQGSRSFCCPQSSSSVCYCGRPCLCSTGTCACRVPEVCSGGAGQLLVSFFVVNGMLSFYPPPGRSLFPTSQLTFVTNASYIPITAGGFVKPCDNQLSCMRNVSEMHILATRATLQTALEQLYFSYQGKPNFYGYDNLDIIVNDQGYTDGCYNSSLVAKATMGIRVVGVNDNPVIQSPTSVQAYQKGSRCFFDFQRYDVSAVQGLSPQCVANPNGSAVPINHVNPIQFSDVDVNDVPYGNMTLILQVGNDPKKHASAGSFLLRQTQIFTTIWYTEFRGSDQLLQLQVDGTLSELNFLMQGLFYDADPRYQGYVPFIVKIFDNYNYGSCSGEHVCGAAYPACLDPLKATAHKPPLMGTSTATINTVVGPAIRCYHTPQTDANPCSKCNAESGCGWCPGSCSKQGGKCMIGTSSGPTYEICPQSPTGLGWRQCSKSSNQQLIILSALAAIIFLIVIAFFYFSRWAAKRHGNVLTFFVRKQSELTLYLKRLNFLPSDEANYSQFVVLLLFFAIALVIILLTGTSHSQCQFDRYFLLDQAQEVQITVDNCYIRFLPSRTQSGLIRNISSPQLQIAYSTSPQIVLTAETCGASAQITLSNKRPTTVKYDSFYCNIQIIVPDLVVLPSITVNAVGERTTTVRSSSTDADSMNFGLEFGPNNFILKGTVLQARLSNVSATNFEYNANKGELIAMDVSARGAGTFKSVEADLIVTTPFRTSVRFWQISSNLVCLTAAKGSLYVNNSCEEICKDIDLQNTTNSTTGARRRLLRDDRWEPSQSASIRSRISSFSKRGINNHSSSQLRANGLNVTDFFGLPVVNPVAGLNGTKYMCTGNPDVDKEWLCAPYDATAIALDQPCPPESAYAKRSDVPRIPGCTNLEACTVSQSPQCVCKPHCDMAGLRPAGTCNALGQCCQLICSGYSRADMFPEPFQPRCGSAIDPVKMPWCTGNLGQSFTFMSSTGSISFQVGKNCDAFSPGLCEDAQGNLSSTWSESSYAGGNPSSMINTSVDIRQTDKNILDLLFHPGGRVSPWKTGTVSSEVGQFVWISSIRYLIFRPWIMNVISYGLLTPSTSQSQSKLLPSFCPAFVPNTSLVYATRLESMYKALLNVIENYPPSQAQRLIPEGSMIVFDQTDGKSLIFSIDQFSGMIHVKSFNMEDYPYVLSMFGFGIGLPVFLSLVFTCLVLTFSRRYLMRYRRRKLVQEQMNRNLSQIINGSHPSAIEIDDLPEDIVEEMKQRTTFWFMFEDFAGVAEIQKSIISQWFWAATEVIFSALPTIFVLMISSALKDSYRKYECQFRADWCNCMQEQFQVVKASLAVEIFTYTYFVIACLELSMFYLRTSFNVFRRLIQKLFVVVFVVIWFMSLSCISTLTVFVLLGILFNVSLMLPYAIAVIGSCTVAYSMVARKYIMMYRVRRLVWKQMTSESTHIAKKLPKPIVEAVIAKNVEQCLASHGLSYFHICILVLKYMVTMALIFACLFIGFNAFTSTTDFQASLINDLILVVVVFASYLTFVTESDSVELSRQVEVTKDQIVNYLKRVVKIFSDQVDLGARIYSKMKKAMDSDTEEGIVPAVQTLRK</sequence>
<feature type="transmembrane region" description="Helical" evidence="1">
    <location>
        <begin position="1056"/>
        <end position="1076"/>
    </location>
</feature>
<reference evidence="4" key="2">
    <citation type="submission" date="2012-11" db="EMBL/GenBank/DDBJ databases">
        <authorList>
            <person name="Kuo A."/>
            <person name="Curtis B.A."/>
            <person name="Tanifuji G."/>
            <person name="Burki F."/>
            <person name="Gruber A."/>
            <person name="Irimia M."/>
            <person name="Maruyama S."/>
            <person name="Arias M.C."/>
            <person name="Ball S.G."/>
            <person name="Gile G.H."/>
            <person name="Hirakawa Y."/>
            <person name="Hopkins J.F."/>
            <person name="Rensing S.A."/>
            <person name="Schmutz J."/>
            <person name="Symeonidi A."/>
            <person name="Elias M."/>
            <person name="Eveleigh R.J."/>
            <person name="Herman E.K."/>
            <person name="Klute M.J."/>
            <person name="Nakayama T."/>
            <person name="Obornik M."/>
            <person name="Reyes-Prieto A."/>
            <person name="Armbrust E.V."/>
            <person name="Aves S.J."/>
            <person name="Beiko R.G."/>
            <person name="Coutinho P."/>
            <person name="Dacks J.B."/>
            <person name="Durnford D.G."/>
            <person name="Fast N.M."/>
            <person name="Green B.R."/>
            <person name="Grisdale C."/>
            <person name="Hempe F."/>
            <person name="Henrissat B."/>
            <person name="Hoppner M.P."/>
            <person name="Ishida K.-I."/>
            <person name="Kim E."/>
            <person name="Koreny L."/>
            <person name="Kroth P.G."/>
            <person name="Liu Y."/>
            <person name="Malik S.-B."/>
            <person name="Maier U.G."/>
            <person name="McRose D."/>
            <person name="Mock T."/>
            <person name="Neilson J.A."/>
            <person name="Onodera N.T."/>
            <person name="Poole A.M."/>
            <person name="Pritham E.J."/>
            <person name="Richards T.A."/>
            <person name="Rocap G."/>
            <person name="Roy S.W."/>
            <person name="Sarai C."/>
            <person name="Schaack S."/>
            <person name="Shirato S."/>
            <person name="Slamovits C.H."/>
            <person name="Spencer D.F."/>
            <person name="Suzuki S."/>
            <person name="Worden A.Z."/>
            <person name="Zauner S."/>
            <person name="Barry K."/>
            <person name="Bell C."/>
            <person name="Bharti A.K."/>
            <person name="Crow J.A."/>
            <person name="Grimwood J."/>
            <person name="Kramer R."/>
            <person name="Lindquist E."/>
            <person name="Lucas S."/>
            <person name="Salamov A."/>
            <person name="McFadden G.I."/>
            <person name="Lane C.E."/>
            <person name="Keeling P.J."/>
            <person name="Gray M.W."/>
            <person name="Grigoriev I.V."/>
            <person name="Archibald J.M."/>
        </authorList>
    </citation>
    <scope>NUCLEOTIDE SEQUENCE</scope>
    <source>
        <strain evidence="4">CCMP2712</strain>
    </source>
</reference>
<keyword evidence="1" id="KW-0472">Membrane</keyword>
<organism evidence="2">
    <name type="scientific">Guillardia theta (strain CCMP2712)</name>
    <name type="common">Cryptophyte</name>
    <dbReference type="NCBI Taxonomy" id="905079"/>
    <lineage>
        <taxon>Eukaryota</taxon>
        <taxon>Cryptophyceae</taxon>
        <taxon>Pyrenomonadales</taxon>
        <taxon>Geminigeraceae</taxon>
        <taxon>Guillardia</taxon>
    </lineage>
</organism>
<dbReference type="Proteomes" id="UP000011087">
    <property type="component" value="Unassembled WGS sequence"/>
</dbReference>
<keyword evidence="4" id="KW-1185">Reference proteome</keyword>
<keyword evidence="1" id="KW-1133">Transmembrane helix</keyword>
<dbReference type="PaxDb" id="55529-EKX47339"/>